<dbReference type="GO" id="GO:0005506">
    <property type="term" value="F:iron ion binding"/>
    <property type="evidence" value="ECO:0007669"/>
    <property type="project" value="InterPro"/>
</dbReference>
<keyword evidence="2" id="KW-0560">Oxidoreductase</keyword>
<dbReference type="VEuPathDB" id="VectorBase:LDEU008727"/>
<dbReference type="AlphaFoldDB" id="A0A443S706"/>
<dbReference type="InterPro" id="IPR001128">
    <property type="entry name" value="Cyt_P450"/>
</dbReference>
<evidence type="ECO:0008006" key="5">
    <source>
        <dbReference type="Google" id="ProtNLM"/>
    </source>
</evidence>
<protein>
    <recommendedName>
        <fullName evidence="5">Cytochrome P450</fullName>
    </recommendedName>
</protein>
<evidence type="ECO:0000313" key="3">
    <source>
        <dbReference type="EMBL" id="RWS23312.1"/>
    </source>
</evidence>
<proteinExistence type="inferred from homology"/>
<sequence length="60" mass="6798">IGKRKCVGFKLAEIELVVMLTKLVRKFEWCAPPGEAVKYEVFEAGVRTLLPNKLIAKPRL</sequence>
<comment type="caution">
    <text evidence="3">The sequence shown here is derived from an EMBL/GenBank/DDBJ whole genome shotgun (WGS) entry which is preliminary data.</text>
</comment>
<dbReference type="OrthoDB" id="1470350at2759"/>
<name>A0A443S706_9ACAR</name>
<feature type="non-terminal residue" evidence="3">
    <location>
        <position position="1"/>
    </location>
</feature>
<dbReference type="Gene3D" id="1.10.630.10">
    <property type="entry name" value="Cytochrome P450"/>
    <property type="match status" value="1"/>
</dbReference>
<organism evidence="3 4">
    <name type="scientific">Leptotrombidium deliense</name>
    <dbReference type="NCBI Taxonomy" id="299467"/>
    <lineage>
        <taxon>Eukaryota</taxon>
        <taxon>Metazoa</taxon>
        <taxon>Ecdysozoa</taxon>
        <taxon>Arthropoda</taxon>
        <taxon>Chelicerata</taxon>
        <taxon>Arachnida</taxon>
        <taxon>Acari</taxon>
        <taxon>Acariformes</taxon>
        <taxon>Trombidiformes</taxon>
        <taxon>Prostigmata</taxon>
        <taxon>Anystina</taxon>
        <taxon>Parasitengona</taxon>
        <taxon>Trombiculoidea</taxon>
        <taxon>Trombiculidae</taxon>
        <taxon>Leptotrombidium</taxon>
    </lineage>
</organism>
<evidence type="ECO:0000256" key="2">
    <source>
        <dbReference type="ARBA" id="ARBA00023033"/>
    </source>
</evidence>
<keyword evidence="4" id="KW-1185">Reference proteome</keyword>
<dbReference type="SUPFAM" id="SSF48264">
    <property type="entry name" value="Cytochrome P450"/>
    <property type="match status" value="1"/>
</dbReference>
<keyword evidence="2" id="KW-0503">Monooxygenase</keyword>
<evidence type="ECO:0000313" key="4">
    <source>
        <dbReference type="Proteomes" id="UP000288716"/>
    </source>
</evidence>
<gene>
    <name evidence="3" type="ORF">B4U80_13406</name>
</gene>
<dbReference type="InterPro" id="IPR036396">
    <property type="entry name" value="Cyt_P450_sf"/>
</dbReference>
<dbReference type="GO" id="GO:0016705">
    <property type="term" value="F:oxidoreductase activity, acting on paired donors, with incorporation or reduction of molecular oxygen"/>
    <property type="evidence" value="ECO:0007669"/>
    <property type="project" value="InterPro"/>
</dbReference>
<accession>A0A443S706</accession>
<dbReference type="GO" id="GO:0004497">
    <property type="term" value="F:monooxygenase activity"/>
    <property type="evidence" value="ECO:0007669"/>
    <property type="project" value="UniProtKB-KW"/>
</dbReference>
<dbReference type="EMBL" id="NCKV01006703">
    <property type="protein sequence ID" value="RWS23312.1"/>
    <property type="molecule type" value="Genomic_DNA"/>
</dbReference>
<dbReference type="GO" id="GO:0020037">
    <property type="term" value="F:heme binding"/>
    <property type="evidence" value="ECO:0007669"/>
    <property type="project" value="InterPro"/>
</dbReference>
<dbReference type="Proteomes" id="UP000288716">
    <property type="component" value="Unassembled WGS sequence"/>
</dbReference>
<comment type="similarity">
    <text evidence="1">Belongs to the cytochrome P450 family.</text>
</comment>
<reference evidence="3 4" key="1">
    <citation type="journal article" date="2018" name="Gigascience">
        <title>Genomes of trombidid mites reveal novel predicted allergens and laterally-transferred genes associated with secondary metabolism.</title>
        <authorList>
            <person name="Dong X."/>
            <person name="Chaisiri K."/>
            <person name="Xia D."/>
            <person name="Armstrong S.D."/>
            <person name="Fang Y."/>
            <person name="Donnelly M.J."/>
            <person name="Kadowaki T."/>
            <person name="McGarry J.W."/>
            <person name="Darby A.C."/>
            <person name="Makepeace B.L."/>
        </authorList>
    </citation>
    <scope>NUCLEOTIDE SEQUENCE [LARGE SCALE GENOMIC DNA]</scope>
    <source>
        <strain evidence="3">UoL-UT</strain>
    </source>
</reference>
<dbReference type="Pfam" id="PF00067">
    <property type="entry name" value="p450"/>
    <property type="match status" value="1"/>
</dbReference>
<evidence type="ECO:0000256" key="1">
    <source>
        <dbReference type="ARBA" id="ARBA00010617"/>
    </source>
</evidence>